<feature type="binding site" evidence="5">
    <location>
        <position position="71"/>
    </location>
    <ligand>
        <name>Mg(2+)</name>
        <dbReference type="ChEBI" id="CHEBI:18420"/>
        <label>2</label>
    </ligand>
</feature>
<evidence type="ECO:0000256" key="1">
    <source>
        <dbReference type="ARBA" id="ARBA00001946"/>
    </source>
</evidence>
<dbReference type="InterPro" id="IPR036649">
    <property type="entry name" value="Pyrophosphatase_sf"/>
</dbReference>
<dbReference type="Gene3D" id="3.90.80.10">
    <property type="entry name" value="Inorganic pyrophosphatase"/>
    <property type="match status" value="1"/>
</dbReference>
<comment type="catalytic activity">
    <reaction evidence="5">
        <text>diphosphate + H2O = 2 phosphate + H(+)</text>
        <dbReference type="Rhea" id="RHEA:24576"/>
        <dbReference type="ChEBI" id="CHEBI:15377"/>
        <dbReference type="ChEBI" id="CHEBI:15378"/>
        <dbReference type="ChEBI" id="CHEBI:33019"/>
        <dbReference type="ChEBI" id="CHEBI:43474"/>
        <dbReference type="EC" id="3.6.1.1"/>
    </reaction>
</comment>
<feature type="binding site" evidence="5">
    <location>
        <position position="142"/>
    </location>
    <ligand>
        <name>substrate</name>
    </ligand>
</feature>
<dbReference type="SUPFAM" id="SSF50324">
    <property type="entry name" value="Inorganic pyrophosphatase"/>
    <property type="match status" value="1"/>
</dbReference>
<dbReference type="EMBL" id="JAUJRV010000046">
    <property type="protein sequence ID" value="MDN7799442.1"/>
    <property type="molecule type" value="Genomic_DNA"/>
</dbReference>
<evidence type="ECO:0000256" key="3">
    <source>
        <dbReference type="ARBA" id="ARBA00022801"/>
    </source>
</evidence>
<dbReference type="EC" id="3.6.1.1" evidence="5"/>
<accession>A0AAW7TBE8</accession>
<feature type="binding site" evidence="5">
    <location>
        <position position="71"/>
    </location>
    <ligand>
        <name>Mg(2+)</name>
        <dbReference type="ChEBI" id="CHEBI:18420"/>
        <label>1</label>
    </ligand>
</feature>
<dbReference type="NCBIfam" id="NF002317">
    <property type="entry name" value="PRK01250.1"/>
    <property type="match status" value="1"/>
</dbReference>
<feature type="binding site" evidence="5">
    <location>
        <position position="30"/>
    </location>
    <ligand>
        <name>substrate</name>
    </ligand>
</feature>
<evidence type="ECO:0000313" key="7">
    <source>
        <dbReference type="Proteomes" id="UP001171620"/>
    </source>
</evidence>
<comment type="function">
    <text evidence="5">Catalyzes the hydrolysis of inorganic pyrophosphate (PPi) forming two phosphate ions.</text>
</comment>
<keyword evidence="2 5" id="KW-0479">Metal-binding</keyword>
<comment type="similarity">
    <text evidence="5">Belongs to the PPase family.</text>
</comment>
<feature type="binding site" evidence="5">
    <location>
        <position position="44"/>
    </location>
    <ligand>
        <name>substrate</name>
    </ligand>
</feature>
<dbReference type="HAMAP" id="MF_00209">
    <property type="entry name" value="Inorganic_PPase"/>
    <property type="match status" value="1"/>
</dbReference>
<dbReference type="PROSITE" id="PS00387">
    <property type="entry name" value="PPASE"/>
    <property type="match status" value="1"/>
</dbReference>
<evidence type="ECO:0000256" key="4">
    <source>
        <dbReference type="ARBA" id="ARBA00022842"/>
    </source>
</evidence>
<organism evidence="6 7">
    <name type="scientific">Burkholderia vietnamiensis</name>
    <dbReference type="NCBI Taxonomy" id="60552"/>
    <lineage>
        <taxon>Bacteria</taxon>
        <taxon>Pseudomonadati</taxon>
        <taxon>Pseudomonadota</taxon>
        <taxon>Betaproteobacteria</taxon>
        <taxon>Burkholderiales</taxon>
        <taxon>Burkholderiaceae</taxon>
        <taxon>Burkholderia</taxon>
        <taxon>Burkholderia cepacia complex</taxon>
    </lineage>
</organism>
<comment type="subunit">
    <text evidence="5">Homohexamer.</text>
</comment>
<sequence>MNFNLIEAGDNLPHEINAIIEIPAQSAPVKYEAEKRLGLLKVDRIISTGMRYPQNYGFVPRTLARDGDPLDIIVFAPFPLAQLSLIACRAVGLLNMTDQAGPDEKVIAVPIDSVCPSTAHILKLSDLGKHALDELEFFFQHYKTLEPGKWVRFEGWGDEHDAVKAIEAAAEAFVEHERQHQGT</sequence>
<reference evidence="6" key="1">
    <citation type="submission" date="2023-07" db="EMBL/GenBank/DDBJ databases">
        <title>A collection of bacterial strains from the Burkholderia cepacia Research Laboratory and Repository.</title>
        <authorList>
            <person name="Lipuma J."/>
            <person name="Spilker T."/>
            <person name="Caverly L."/>
        </authorList>
    </citation>
    <scope>NUCLEOTIDE SEQUENCE</scope>
    <source>
        <strain evidence="6">AU44268</strain>
    </source>
</reference>
<feature type="binding site" evidence="5">
    <location>
        <position position="103"/>
    </location>
    <ligand>
        <name>Mg(2+)</name>
        <dbReference type="ChEBI" id="CHEBI:18420"/>
        <label>1</label>
    </ligand>
</feature>
<dbReference type="GO" id="GO:0006796">
    <property type="term" value="P:phosphate-containing compound metabolic process"/>
    <property type="evidence" value="ECO:0007669"/>
    <property type="project" value="InterPro"/>
</dbReference>
<keyword evidence="3 5" id="KW-0378">Hydrolase</keyword>
<dbReference type="Pfam" id="PF00719">
    <property type="entry name" value="Pyrophosphatase"/>
    <property type="match status" value="1"/>
</dbReference>
<dbReference type="AlphaFoldDB" id="A0AAW7TBE8"/>
<evidence type="ECO:0000256" key="2">
    <source>
        <dbReference type="ARBA" id="ARBA00022723"/>
    </source>
</evidence>
<keyword evidence="4 5" id="KW-0460">Magnesium</keyword>
<name>A0AAW7TBE8_BURVI</name>
<keyword evidence="5" id="KW-0963">Cytoplasm</keyword>
<dbReference type="GO" id="GO:0005737">
    <property type="term" value="C:cytoplasm"/>
    <property type="evidence" value="ECO:0007669"/>
    <property type="project" value="UniProtKB-SubCell"/>
</dbReference>
<feature type="binding site" evidence="5">
    <location>
        <position position="56"/>
    </location>
    <ligand>
        <name>substrate</name>
    </ligand>
</feature>
<evidence type="ECO:0000256" key="5">
    <source>
        <dbReference type="HAMAP-Rule" id="MF_00209"/>
    </source>
</evidence>
<dbReference type="CDD" id="cd00412">
    <property type="entry name" value="pyrophosphatase"/>
    <property type="match status" value="1"/>
</dbReference>
<comment type="caution">
    <text evidence="6">The sequence shown here is derived from an EMBL/GenBank/DDBJ whole genome shotgun (WGS) entry which is preliminary data.</text>
</comment>
<evidence type="ECO:0000313" key="6">
    <source>
        <dbReference type="EMBL" id="MDN7799442.1"/>
    </source>
</evidence>
<dbReference type="PANTHER" id="PTHR10286">
    <property type="entry name" value="INORGANIC PYROPHOSPHATASE"/>
    <property type="match status" value="1"/>
</dbReference>
<feature type="binding site" evidence="5">
    <location>
        <position position="66"/>
    </location>
    <ligand>
        <name>Mg(2+)</name>
        <dbReference type="ChEBI" id="CHEBI:18420"/>
        <label>1</label>
    </ligand>
</feature>
<dbReference type="InterPro" id="IPR008162">
    <property type="entry name" value="Pyrophosphatase"/>
</dbReference>
<comment type="subcellular location">
    <subcellularLocation>
        <location evidence="5">Cytoplasm</location>
    </subcellularLocation>
</comment>
<dbReference type="GO" id="GO:0004427">
    <property type="term" value="F:inorganic diphosphate phosphatase activity"/>
    <property type="evidence" value="ECO:0007669"/>
    <property type="project" value="UniProtKB-UniRule"/>
</dbReference>
<proteinExistence type="inferred from homology"/>
<gene>
    <name evidence="5 6" type="primary">ppa</name>
    <name evidence="6" type="ORF">QZM33_31375</name>
</gene>
<comment type="cofactor">
    <cofactor evidence="1 5">
        <name>Mg(2+)</name>
        <dbReference type="ChEBI" id="CHEBI:18420"/>
    </cofactor>
</comment>
<dbReference type="RefSeq" id="WP_117337749.1">
    <property type="nucleotide sequence ID" value="NZ_JAUJRV010000046.1"/>
</dbReference>
<protein>
    <recommendedName>
        <fullName evidence="5">Inorganic pyrophosphatase</fullName>
        <ecNumber evidence="5">3.6.1.1</ecNumber>
    </recommendedName>
    <alternativeName>
        <fullName evidence="5">Pyrophosphate phospho-hydrolase</fullName>
        <shortName evidence="5">PPase</shortName>
    </alternativeName>
</protein>
<dbReference type="Proteomes" id="UP001171620">
    <property type="component" value="Unassembled WGS sequence"/>
</dbReference>
<dbReference type="GO" id="GO:0000287">
    <property type="term" value="F:magnesium ion binding"/>
    <property type="evidence" value="ECO:0007669"/>
    <property type="project" value="UniProtKB-UniRule"/>
</dbReference>